<sequence>MRILKDVGDVLSVCIFGGTAKGLRRMSSLSLRCASPGVAEGWADVPHDCLVAIIERFSSKNDAAVMRCVCRAWRDGFDATVKCVTLHSNVALLPQSPSRFPNMQHLVVSHCSHSGAQAAIHALALPAAHLCVLELSHSMLSSVPPDLHQLAGLRTLVLSSNRLKELRGAKLHMLPQLEHLDLSCNLLGELPASIGSLGRTLRKLNVSENSLPCLPEGLGGLTQLRSLRASNNLLTELPDSLAQLQSLTLLDLSLNRLKSMPDNFTRLTQLHHLGLFAAFSHSLRNEGSATVRVLAQLSMTAPEMHLQAEDRLLALIKIRCKQLRLVAEEQQEAEEARAR</sequence>
<evidence type="ECO:0000313" key="4">
    <source>
        <dbReference type="EMBL" id="WIA17718.1"/>
    </source>
</evidence>
<comment type="subcellular location">
    <subcellularLocation>
        <location evidence="1">Cytoplasm</location>
        <location evidence="1">Cytoskeleton</location>
        <location evidence="1">Cilium axoneme</location>
    </subcellularLocation>
</comment>
<dbReference type="InterPro" id="IPR032675">
    <property type="entry name" value="LRR_dom_sf"/>
</dbReference>
<dbReference type="PANTHER" id="PTHR48051:SF1">
    <property type="entry name" value="RAS SUPPRESSOR PROTEIN 1"/>
    <property type="match status" value="1"/>
</dbReference>
<dbReference type="Gene3D" id="3.80.10.10">
    <property type="entry name" value="Ribonuclease Inhibitor"/>
    <property type="match status" value="1"/>
</dbReference>
<evidence type="ECO:0000256" key="1">
    <source>
        <dbReference type="ARBA" id="ARBA00004430"/>
    </source>
</evidence>
<dbReference type="PANTHER" id="PTHR48051">
    <property type="match status" value="1"/>
</dbReference>
<dbReference type="SUPFAM" id="SSF52058">
    <property type="entry name" value="L domain-like"/>
    <property type="match status" value="1"/>
</dbReference>
<dbReference type="SMART" id="SM00364">
    <property type="entry name" value="LRR_BAC"/>
    <property type="match status" value="4"/>
</dbReference>
<dbReference type="EMBL" id="CP126216">
    <property type="protein sequence ID" value="WIA17718.1"/>
    <property type="molecule type" value="Genomic_DNA"/>
</dbReference>
<dbReference type="InterPro" id="IPR050216">
    <property type="entry name" value="LRR_domain-containing"/>
</dbReference>
<protein>
    <recommendedName>
        <fullName evidence="6">F-box domain-containing protein</fullName>
    </recommendedName>
</protein>
<dbReference type="Gene3D" id="1.20.1280.50">
    <property type="match status" value="1"/>
</dbReference>
<keyword evidence="2" id="KW-0433">Leucine-rich repeat</keyword>
<accession>A0ABY8UDI6</accession>
<dbReference type="Pfam" id="PF13855">
    <property type="entry name" value="LRR_8"/>
    <property type="match status" value="1"/>
</dbReference>
<evidence type="ECO:0008006" key="6">
    <source>
        <dbReference type="Google" id="ProtNLM"/>
    </source>
</evidence>
<name>A0ABY8UDI6_TETOB</name>
<evidence type="ECO:0000256" key="2">
    <source>
        <dbReference type="ARBA" id="ARBA00022614"/>
    </source>
</evidence>
<evidence type="ECO:0000313" key="5">
    <source>
        <dbReference type="Proteomes" id="UP001244341"/>
    </source>
</evidence>
<evidence type="ECO:0000256" key="3">
    <source>
        <dbReference type="ARBA" id="ARBA00022737"/>
    </source>
</evidence>
<dbReference type="PROSITE" id="PS51450">
    <property type="entry name" value="LRR"/>
    <property type="match status" value="2"/>
</dbReference>
<dbReference type="Proteomes" id="UP001244341">
    <property type="component" value="Chromosome 9b"/>
</dbReference>
<organism evidence="4 5">
    <name type="scientific">Tetradesmus obliquus</name>
    <name type="common">Green alga</name>
    <name type="synonym">Acutodesmus obliquus</name>
    <dbReference type="NCBI Taxonomy" id="3088"/>
    <lineage>
        <taxon>Eukaryota</taxon>
        <taxon>Viridiplantae</taxon>
        <taxon>Chlorophyta</taxon>
        <taxon>core chlorophytes</taxon>
        <taxon>Chlorophyceae</taxon>
        <taxon>CS clade</taxon>
        <taxon>Sphaeropleales</taxon>
        <taxon>Scenedesmaceae</taxon>
        <taxon>Tetradesmus</taxon>
    </lineage>
</organism>
<gene>
    <name evidence="4" type="ORF">OEZ85_009235</name>
</gene>
<proteinExistence type="predicted"/>
<keyword evidence="3" id="KW-0677">Repeat</keyword>
<dbReference type="InterPro" id="IPR001611">
    <property type="entry name" value="Leu-rich_rpt"/>
</dbReference>
<reference evidence="4 5" key="1">
    <citation type="submission" date="2023-05" db="EMBL/GenBank/DDBJ databases">
        <title>A 100% complete, gapless, phased diploid assembly of the Scenedesmus obliquus UTEX 3031 genome.</title>
        <authorList>
            <person name="Biondi T.C."/>
            <person name="Hanschen E.R."/>
            <person name="Kwon T."/>
            <person name="Eng W."/>
            <person name="Kruse C.P.S."/>
            <person name="Koehler S.I."/>
            <person name="Kunde Y."/>
            <person name="Gleasner C.D."/>
            <person name="You Mak K.T."/>
            <person name="Polle J."/>
            <person name="Hovde B.T."/>
            <person name="Starkenburg S.R."/>
        </authorList>
    </citation>
    <scope>NUCLEOTIDE SEQUENCE [LARGE SCALE GENOMIC DNA]</scope>
    <source>
        <strain evidence="4 5">DOE0152z</strain>
    </source>
</reference>
<dbReference type="SMART" id="SM00369">
    <property type="entry name" value="LRR_TYP"/>
    <property type="match status" value="5"/>
</dbReference>
<dbReference type="InterPro" id="IPR003591">
    <property type="entry name" value="Leu-rich_rpt_typical-subtyp"/>
</dbReference>
<keyword evidence="5" id="KW-1185">Reference proteome</keyword>